<accession>A0ABQ0YFT4</accession>
<comment type="caution">
    <text evidence="2">The sequence shown here is derived from an EMBL/GenBank/DDBJ whole genome shotgun (WGS) entry which is preliminary data.</text>
</comment>
<evidence type="ECO:0000313" key="3">
    <source>
        <dbReference type="Proteomes" id="UP000325466"/>
    </source>
</evidence>
<feature type="region of interest" description="Disordered" evidence="1">
    <location>
        <begin position="1"/>
        <end position="44"/>
    </location>
</feature>
<evidence type="ECO:0000313" key="2">
    <source>
        <dbReference type="EMBL" id="GES35388.1"/>
    </source>
</evidence>
<dbReference type="EMBL" id="BLAH01000017">
    <property type="protein sequence ID" value="GES35388.1"/>
    <property type="molecule type" value="Genomic_DNA"/>
</dbReference>
<sequence>MYRPLDQTDGMIHSLGPPGPQHPAVTGPGDARVTGPGDARRARA</sequence>
<protein>
    <submittedName>
        <fullName evidence="2">Uncharacterized protein</fullName>
    </submittedName>
</protein>
<name>A0ABQ0YFT4_9NOCA</name>
<reference evidence="2 3" key="1">
    <citation type="journal article" date="2018" name="Biodegradation">
        <title>1,4-Dioxane degradation characteristics of Rhodococcus aetherivorans JCM 14343.</title>
        <authorList>
            <person name="Inoue D."/>
            <person name="Tsunoda T."/>
            <person name="Yamamoto N."/>
            <person name="Ike M."/>
            <person name="Sei K."/>
        </authorList>
    </citation>
    <scope>NUCLEOTIDE SEQUENCE [LARGE SCALE GENOMIC DNA]</scope>
    <source>
        <strain evidence="2 3">JCM 14343</strain>
    </source>
</reference>
<proteinExistence type="predicted"/>
<keyword evidence="3" id="KW-1185">Reference proteome</keyword>
<gene>
    <name evidence="2" type="ORF">RAJCM14343_0635</name>
</gene>
<dbReference type="Proteomes" id="UP000325466">
    <property type="component" value="Unassembled WGS sequence"/>
</dbReference>
<organism evidence="2 3">
    <name type="scientific">Rhodococcus aetherivorans</name>
    <dbReference type="NCBI Taxonomy" id="191292"/>
    <lineage>
        <taxon>Bacteria</taxon>
        <taxon>Bacillati</taxon>
        <taxon>Actinomycetota</taxon>
        <taxon>Actinomycetes</taxon>
        <taxon>Mycobacteriales</taxon>
        <taxon>Nocardiaceae</taxon>
        <taxon>Rhodococcus</taxon>
    </lineage>
</organism>
<evidence type="ECO:0000256" key="1">
    <source>
        <dbReference type="SAM" id="MobiDB-lite"/>
    </source>
</evidence>